<dbReference type="Proteomes" id="UP000441399">
    <property type="component" value="Unassembled WGS sequence"/>
</dbReference>
<evidence type="ECO:0000259" key="1">
    <source>
        <dbReference type="Pfam" id="PF07883"/>
    </source>
</evidence>
<reference evidence="2 3" key="1">
    <citation type="submission" date="2019-11" db="EMBL/GenBank/DDBJ databases">
        <authorList>
            <person name="Holert J."/>
        </authorList>
    </citation>
    <scope>NUCLEOTIDE SEQUENCE [LARGE SCALE GENOMIC DNA]</scope>
    <source>
        <strain evidence="2">SB11_3</strain>
    </source>
</reference>
<keyword evidence="3" id="KW-1185">Reference proteome</keyword>
<dbReference type="InterPro" id="IPR011051">
    <property type="entry name" value="RmlC_Cupin_sf"/>
</dbReference>
<gene>
    <name evidence="2" type="ORF">OPDIPICF_02814</name>
</gene>
<dbReference type="Pfam" id="PF07883">
    <property type="entry name" value="Cupin_2"/>
    <property type="match status" value="1"/>
</dbReference>
<sequence>MPINPETTHRGNLLAGIPEKLPEEIFETLIDQPDIRIERILSKNHSSPDSGWYDQPEDEWVMLLQGSARLELNRSEDPIVELAAGDYLLLPAHCRHKVLWTSSEPVCVWLAIFFRSANSPE</sequence>
<dbReference type="EMBL" id="CACSIO010000056">
    <property type="protein sequence ID" value="CAA0123568.1"/>
    <property type="molecule type" value="Genomic_DNA"/>
</dbReference>
<dbReference type="InterPro" id="IPR014710">
    <property type="entry name" value="RmlC-like_jellyroll"/>
</dbReference>
<dbReference type="OrthoDB" id="9798585at2"/>
<dbReference type="AlphaFoldDB" id="A0A5S9QWK8"/>
<protein>
    <recommendedName>
        <fullName evidence="1">Cupin type-2 domain-containing protein</fullName>
    </recommendedName>
</protein>
<feature type="domain" description="Cupin type-2" evidence="1">
    <location>
        <begin position="52"/>
        <end position="113"/>
    </location>
</feature>
<dbReference type="CDD" id="cd06981">
    <property type="entry name" value="cupin_reut_a1446"/>
    <property type="match status" value="1"/>
</dbReference>
<name>A0A5S9QWK8_9GAMM</name>
<dbReference type="InterPro" id="IPR013096">
    <property type="entry name" value="Cupin_2"/>
</dbReference>
<dbReference type="SUPFAM" id="SSF51182">
    <property type="entry name" value="RmlC-like cupins"/>
    <property type="match status" value="1"/>
</dbReference>
<evidence type="ECO:0000313" key="3">
    <source>
        <dbReference type="Proteomes" id="UP000441399"/>
    </source>
</evidence>
<organism evidence="2 3">
    <name type="scientific">BD1-7 clade bacterium</name>
    <dbReference type="NCBI Taxonomy" id="2029982"/>
    <lineage>
        <taxon>Bacteria</taxon>
        <taxon>Pseudomonadati</taxon>
        <taxon>Pseudomonadota</taxon>
        <taxon>Gammaproteobacteria</taxon>
        <taxon>Cellvibrionales</taxon>
        <taxon>Spongiibacteraceae</taxon>
        <taxon>BD1-7 clade</taxon>
    </lineage>
</organism>
<accession>A0A5S9QWK8</accession>
<evidence type="ECO:0000313" key="2">
    <source>
        <dbReference type="EMBL" id="CAA0123568.1"/>
    </source>
</evidence>
<dbReference type="Gene3D" id="2.60.120.10">
    <property type="entry name" value="Jelly Rolls"/>
    <property type="match status" value="1"/>
</dbReference>
<proteinExistence type="predicted"/>